<comment type="caution">
    <text evidence="1">The sequence shown here is derived from an EMBL/GenBank/DDBJ whole genome shotgun (WGS) entry which is preliminary data.</text>
</comment>
<accession>X1QYF0</accession>
<name>X1QYF0_9ZZZZ</name>
<evidence type="ECO:0000313" key="1">
    <source>
        <dbReference type="EMBL" id="GAI73313.1"/>
    </source>
</evidence>
<protein>
    <submittedName>
        <fullName evidence="1">Uncharacterized protein</fullName>
    </submittedName>
</protein>
<organism evidence="1">
    <name type="scientific">marine sediment metagenome</name>
    <dbReference type="NCBI Taxonomy" id="412755"/>
    <lineage>
        <taxon>unclassified sequences</taxon>
        <taxon>metagenomes</taxon>
        <taxon>ecological metagenomes</taxon>
    </lineage>
</organism>
<reference evidence="1" key="1">
    <citation type="journal article" date="2014" name="Front. Microbiol.">
        <title>High frequency of phylogenetically diverse reductive dehalogenase-homologous genes in deep subseafloor sedimentary metagenomes.</title>
        <authorList>
            <person name="Kawai M."/>
            <person name="Futagami T."/>
            <person name="Toyoda A."/>
            <person name="Takaki Y."/>
            <person name="Nishi S."/>
            <person name="Hori S."/>
            <person name="Arai W."/>
            <person name="Tsubouchi T."/>
            <person name="Morono Y."/>
            <person name="Uchiyama I."/>
            <person name="Ito T."/>
            <person name="Fujiyama A."/>
            <person name="Inagaki F."/>
            <person name="Takami H."/>
        </authorList>
    </citation>
    <scope>NUCLEOTIDE SEQUENCE</scope>
    <source>
        <strain evidence="1">Expedition CK06-06</strain>
    </source>
</reference>
<feature type="non-terminal residue" evidence="1">
    <location>
        <position position="1"/>
    </location>
</feature>
<proteinExistence type="predicted"/>
<dbReference type="AlphaFoldDB" id="X1QYF0"/>
<gene>
    <name evidence="1" type="ORF">S12H4_22010</name>
</gene>
<dbReference type="EMBL" id="BARW01011407">
    <property type="protein sequence ID" value="GAI73313.1"/>
    <property type="molecule type" value="Genomic_DNA"/>
</dbReference>
<sequence>GKLECLKIYLKLRYSEVEDPPQWLRDYSKVSRQTWCEAVIREGDLLNETILFDTITDLIRKSFNKVIKHPKLSKASVGRPVKILPDFVTPTKMKFDIEIGTDGFCQLKVNIHRSQLPKIIEKLLD</sequence>